<accession>A0A1N7KMQ8</accession>
<dbReference type="EMBL" id="FTOC01000014">
    <property type="protein sequence ID" value="SIS62740.1"/>
    <property type="molecule type" value="Genomic_DNA"/>
</dbReference>
<protein>
    <submittedName>
        <fullName evidence="1">Uncharacterized protein</fullName>
    </submittedName>
</protein>
<organism evidence="1 2">
    <name type="scientific">Salimicrobium flavidum</name>
    <dbReference type="NCBI Taxonomy" id="570947"/>
    <lineage>
        <taxon>Bacteria</taxon>
        <taxon>Bacillati</taxon>
        <taxon>Bacillota</taxon>
        <taxon>Bacilli</taxon>
        <taxon>Bacillales</taxon>
        <taxon>Bacillaceae</taxon>
        <taxon>Salimicrobium</taxon>
    </lineage>
</organism>
<evidence type="ECO:0000313" key="1">
    <source>
        <dbReference type="EMBL" id="SIS62740.1"/>
    </source>
</evidence>
<name>A0A1N7KMQ8_9BACI</name>
<proteinExistence type="predicted"/>
<keyword evidence="2" id="KW-1185">Reference proteome</keyword>
<dbReference type="RefSeq" id="WP_084193761.1">
    <property type="nucleotide sequence ID" value="NZ_FTOC01000014.1"/>
</dbReference>
<dbReference type="STRING" id="570947.SAMN05421687_1149"/>
<dbReference type="OrthoDB" id="9800543at2"/>
<gene>
    <name evidence="1" type="ORF">SAMN05421687_1149</name>
</gene>
<evidence type="ECO:0000313" key="2">
    <source>
        <dbReference type="Proteomes" id="UP000187608"/>
    </source>
</evidence>
<dbReference type="Proteomes" id="UP000187608">
    <property type="component" value="Unassembled WGS sequence"/>
</dbReference>
<sequence length="193" mass="22292">MDKCGDYPYRLISAPNPILSRPIYIHMDRWTDCLVYNRTGEEYPTEVKAMSLSEVEEVGPKHGWNDFDWSIYYKNVDYPNCKISKLLIRGDERIQGILAYEPKEGYVEIHLAESAPHNVIYKEFSGVGPHLFAIACKESFDIGEDGYVTFTAKTDLIPHYEETLGAVVLDRRRRQMVIETEAARDLVANYFKE</sequence>
<reference evidence="2" key="1">
    <citation type="submission" date="2017-01" db="EMBL/GenBank/DDBJ databases">
        <authorList>
            <person name="Varghese N."/>
            <person name="Submissions S."/>
        </authorList>
    </citation>
    <scope>NUCLEOTIDE SEQUENCE [LARGE SCALE GENOMIC DNA]</scope>
    <source>
        <strain evidence="2">DSM 23127</strain>
    </source>
</reference>
<dbReference type="AlphaFoldDB" id="A0A1N7KMQ8"/>